<evidence type="ECO:0000313" key="2">
    <source>
        <dbReference type="Proteomes" id="UP000557772"/>
    </source>
</evidence>
<comment type="caution">
    <text evidence="1">The sequence shown here is derived from an EMBL/GenBank/DDBJ whole genome shotgun (WGS) entry which is preliminary data.</text>
</comment>
<proteinExistence type="predicted"/>
<keyword evidence="2" id="KW-1185">Reference proteome</keyword>
<evidence type="ECO:0000313" key="1">
    <source>
        <dbReference type="EMBL" id="NNG39622.1"/>
    </source>
</evidence>
<dbReference type="AlphaFoldDB" id="A0A849ASB8"/>
<dbReference type="Pfam" id="PF13830">
    <property type="entry name" value="DUF4192"/>
    <property type="match status" value="1"/>
</dbReference>
<reference evidence="1 2" key="1">
    <citation type="submission" date="2020-05" db="EMBL/GenBank/DDBJ databases">
        <title>Flexivirga sp. ID2601S isolated from air conditioner.</title>
        <authorList>
            <person name="Kim D.H."/>
        </authorList>
    </citation>
    <scope>NUCLEOTIDE SEQUENCE [LARGE SCALE GENOMIC DNA]</scope>
    <source>
        <strain evidence="1 2">ID2601S</strain>
    </source>
</reference>
<name>A0A849ASB8_9MICO</name>
<sequence>MSTLHGVGDVVAYLPYELGFTPHDSVVLIATHHGRLQVIARLDVPPDEHATVAAVHLLQPVEQLPVDDVIAVVYDAGSAADRFVAAIRRRLRHRGVVLSHVIHARDNRWWAAACSCGGCPREWTAPSAEGDVDAIAERVLRGVAPVADREALAGELDQRYPEVAVAVWAELDRLERLGRLESLEQLAGEAGPRVGSEAATDALARVLIDEGCPVSRLPVGVLAVATGLIRQQPVRDAVLAWLMPDLLDPGLRPLWPSLQDRLGPSPTARCPDELFGDRARTIAGRLKEWVQCLPPEGAVPVLLLVAGLHWAMGTGAVTVMALERVLRADPDCQLAQLFDAAVQEGLRPSRREDRRPA</sequence>
<dbReference type="EMBL" id="JABENB010000001">
    <property type="protein sequence ID" value="NNG39622.1"/>
    <property type="molecule type" value="Genomic_DNA"/>
</dbReference>
<protein>
    <submittedName>
        <fullName evidence="1">DUF4192 domain-containing protein</fullName>
    </submittedName>
</protein>
<dbReference type="InterPro" id="IPR025447">
    <property type="entry name" value="DUF4192"/>
</dbReference>
<gene>
    <name evidence="1" type="ORF">HJ588_10105</name>
</gene>
<organism evidence="1 2">
    <name type="scientific">Flexivirga aerilata</name>
    <dbReference type="NCBI Taxonomy" id="1656889"/>
    <lineage>
        <taxon>Bacteria</taxon>
        <taxon>Bacillati</taxon>
        <taxon>Actinomycetota</taxon>
        <taxon>Actinomycetes</taxon>
        <taxon>Micrococcales</taxon>
        <taxon>Dermacoccaceae</taxon>
        <taxon>Flexivirga</taxon>
    </lineage>
</organism>
<dbReference type="RefSeq" id="WP_171154525.1">
    <property type="nucleotide sequence ID" value="NZ_JABENB010000001.1"/>
</dbReference>
<dbReference type="Proteomes" id="UP000557772">
    <property type="component" value="Unassembled WGS sequence"/>
</dbReference>
<accession>A0A849ASB8</accession>